<evidence type="ECO:0000256" key="4">
    <source>
        <dbReference type="ARBA" id="ARBA00022771"/>
    </source>
</evidence>
<keyword evidence="7" id="KW-0539">Nucleus</keyword>
<dbReference type="AlphaFoldDB" id="A0A5E4Q0H0"/>
<dbReference type="GO" id="GO:0005634">
    <property type="term" value="C:nucleus"/>
    <property type="evidence" value="ECO:0007669"/>
    <property type="project" value="UniProtKB-SubCell"/>
</dbReference>
<keyword evidence="5" id="KW-0862">Zinc</keyword>
<dbReference type="GO" id="GO:0000981">
    <property type="term" value="F:DNA-binding transcription factor activity, RNA polymerase II-specific"/>
    <property type="evidence" value="ECO:0007669"/>
    <property type="project" value="TreeGrafter"/>
</dbReference>
<dbReference type="InterPro" id="IPR013087">
    <property type="entry name" value="Znf_C2H2_type"/>
</dbReference>
<keyword evidence="12" id="KW-1185">Reference proteome</keyword>
<evidence type="ECO:0000256" key="2">
    <source>
        <dbReference type="ARBA" id="ARBA00022723"/>
    </source>
</evidence>
<keyword evidence="6" id="KW-0238">DNA-binding</keyword>
<dbReference type="PROSITE" id="PS00028">
    <property type="entry name" value="ZINC_FINGER_C2H2_1"/>
    <property type="match status" value="6"/>
</dbReference>
<dbReference type="Proteomes" id="UP000324832">
    <property type="component" value="Unassembled WGS sequence"/>
</dbReference>
<dbReference type="PANTHER" id="PTHR24388">
    <property type="entry name" value="ZINC FINGER PROTEIN"/>
    <property type="match status" value="1"/>
</dbReference>
<evidence type="ECO:0000256" key="6">
    <source>
        <dbReference type="ARBA" id="ARBA00023125"/>
    </source>
</evidence>
<evidence type="ECO:0000256" key="5">
    <source>
        <dbReference type="ARBA" id="ARBA00022833"/>
    </source>
</evidence>
<feature type="domain" description="C2H2-type" evidence="10">
    <location>
        <begin position="41"/>
        <end position="71"/>
    </location>
</feature>
<dbReference type="EMBL" id="FZQP02001114">
    <property type="protein sequence ID" value="VVC91700.1"/>
    <property type="molecule type" value="Genomic_DNA"/>
</dbReference>
<keyword evidence="4 9" id="KW-0863">Zinc-finger</keyword>
<accession>A0A5E4Q0H0</accession>
<feature type="domain" description="C2H2-type" evidence="10">
    <location>
        <begin position="178"/>
        <end position="205"/>
    </location>
</feature>
<comment type="subcellular location">
    <subcellularLocation>
        <location evidence="1">Nucleus</location>
    </subcellularLocation>
</comment>
<dbReference type="InterPro" id="IPR036236">
    <property type="entry name" value="Znf_C2H2_sf"/>
</dbReference>
<proteinExistence type="inferred from homology"/>
<dbReference type="GO" id="GO:0008270">
    <property type="term" value="F:zinc ion binding"/>
    <property type="evidence" value="ECO:0007669"/>
    <property type="project" value="UniProtKB-KW"/>
</dbReference>
<evidence type="ECO:0000256" key="9">
    <source>
        <dbReference type="PROSITE-ProRule" id="PRU00042"/>
    </source>
</evidence>
<evidence type="ECO:0000259" key="10">
    <source>
        <dbReference type="PROSITE" id="PS50157"/>
    </source>
</evidence>
<dbReference type="InterPro" id="IPR050527">
    <property type="entry name" value="Snail/Krueppel_Znf"/>
</dbReference>
<feature type="domain" description="C2H2-type" evidence="10">
    <location>
        <begin position="105"/>
        <end position="132"/>
    </location>
</feature>
<dbReference type="SUPFAM" id="SSF57667">
    <property type="entry name" value="beta-beta-alpha zinc fingers"/>
    <property type="match status" value="3"/>
</dbReference>
<dbReference type="PROSITE" id="PS50157">
    <property type="entry name" value="ZINC_FINGER_C2H2_2"/>
    <property type="match status" value="6"/>
</dbReference>
<feature type="domain" description="C2H2-type" evidence="10">
    <location>
        <begin position="11"/>
        <end position="40"/>
    </location>
</feature>
<dbReference type="GO" id="GO:0000978">
    <property type="term" value="F:RNA polymerase II cis-regulatory region sequence-specific DNA binding"/>
    <property type="evidence" value="ECO:0007669"/>
    <property type="project" value="TreeGrafter"/>
</dbReference>
<sequence length="244" mass="29217">MRMDDQRPKKYGCVHDGCNALFDRPSRLSQHILVHLNHRPHKCVEEGCSRAYTSKSHLERHINTAHRSYDADAVYSCPMCLKQYANEQNLKRHYKIAHINCSKRYYCNECKLAFKKKHQLSSHMFRHTGIKPFRHLLQLLKRKNMYGTTKYIHVNIVLRHLQDGQMRSLLSNSITIKYICHNCGKVFKQRNHIIRHVKVHMDSRHVNTYFCPFENCLRVYSRNSNLKQHIQIKHEGLRFDCYIW</sequence>
<dbReference type="Gene3D" id="3.30.160.60">
    <property type="entry name" value="Classic Zinc Finger"/>
    <property type="match status" value="5"/>
</dbReference>
<keyword evidence="3" id="KW-0677">Repeat</keyword>
<dbReference type="PANTHER" id="PTHR24388:SF54">
    <property type="entry name" value="PROTEIN ESCARGOT"/>
    <property type="match status" value="1"/>
</dbReference>
<evidence type="ECO:0000313" key="12">
    <source>
        <dbReference type="Proteomes" id="UP000324832"/>
    </source>
</evidence>
<dbReference type="Pfam" id="PF00096">
    <property type="entry name" value="zf-C2H2"/>
    <property type="match status" value="5"/>
</dbReference>
<evidence type="ECO:0000256" key="7">
    <source>
        <dbReference type="ARBA" id="ARBA00023242"/>
    </source>
</evidence>
<evidence type="ECO:0000256" key="8">
    <source>
        <dbReference type="ARBA" id="ARBA00037948"/>
    </source>
</evidence>
<protein>
    <recommendedName>
        <fullName evidence="10">C2H2-type domain-containing protein</fullName>
    </recommendedName>
</protein>
<dbReference type="SMART" id="SM00355">
    <property type="entry name" value="ZnF_C2H2"/>
    <property type="match status" value="6"/>
</dbReference>
<evidence type="ECO:0000256" key="3">
    <source>
        <dbReference type="ARBA" id="ARBA00022737"/>
    </source>
</evidence>
<comment type="similarity">
    <text evidence="8">Belongs to the snail C2H2-type zinc-finger protein family.</text>
</comment>
<evidence type="ECO:0000313" key="11">
    <source>
        <dbReference type="EMBL" id="VVC91700.1"/>
    </source>
</evidence>
<name>A0A5E4Q0H0_9NEOP</name>
<keyword evidence="2" id="KW-0479">Metal-binding</keyword>
<reference evidence="11 12" key="1">
    <citation type="submission" date="2017-07" db="EMBL/GenBank/DDBJ databases">
        <authorList>
            <person name="Talla V."/>
            <person name="Backstrom N."/>
        </authorList>
    </citation>
    <scope>NUCLEOTIDE SEQUENCE [LARGE SCALE GENOMIC DNA]</scope>
</reference>
<evidence type="ECO:0000256" key="1">
    <source>
        <dbReference type="ARBA" id="ARBA00004123"/>
    </source>
</evidence>
<feature type="domain" description="C2H2-type" evidence="10">
    <location>
        <begin position="209"/>
        <end position="239"/>
    </location>
</feature>
<organism evidence="11 12">
    <name type="scientific">Leptidea sinapis</name>
    <dbReference type="NCBI Taxonomy" id="189913"/>
    <lineage>
        <taxon>Eukaryota</taxon>
        <taxon>Metazoa</taxon>
        <taxon>Ecdysozoa</taxon>
        <taxon>Arthropoda</taxon>
        <taxon>Hexapoda</taxon>
        <taxon>Insecta</taxon>
        <taxon>Pterygota</taxon>
        <taxon>Neoptera</taxon>
        <taxon>Endopterygota</taxon>
        <taxon>Lepidoptera</taxon>
        <taxon>Glossata</taxon>
        <taxon>Ditrysia</taxon>
        <taxon>Papilionoidea</taxon>
        <taxon>Pieridae</taxon>
        <taxon>Dismorphiinae</taxon>
        <taxon>Leptidea</taxon>
    </lineage>
</organism>
<gene>
    <name evidence="11" type="ORF">LSINAPIS_LOCUS4313</name>
</gene>
<feature type="domain" description="C2H2-type" evidence="10">
    <location>
        <begin position="75"/>
        <end position="98"/>
    </location>
</feature>